<evidence type="ECO:0000256" key="2">
    <source>
        <dbReference type="ARBA" id="ARBA00022723"/>
    </source>
</evidence>
<evidence type="ECO:0000313" key="6">
    <source>
        <dbReference type="EMBL" id="UYQ94100.1"/>
    </source>
</evidence>
<keyword evidence="2 4" id="KW-0479">Metal-binding</keyword>
<dbReference type="InterPro" id="IPR009056">
    <property type="entry name" value="Cyt_c-like_dom"/>
</dbReference>
<evidence type="ECO:0000256" key="1">
    <source>
        <dbReference type="ARBA" id="ARBA00022617"/>
    </source>
</evidence>
<gene>
    <name evidence="6" type="ORF">MKQ68_03215</name>
</gene>
<dbReference type="SUPFAM" id="SSF46626">
    <property type="entry name" value="Cytochrome c"/>
    <property type="match status" value="1"/>
</dbReference>
<proteinExistence type="predicted"/>
<dbReference type="Gene3D" id="1.10.760.10">
    <property type="entry name" value="Cytochrome c-like domain"/>
    <property type="match status" value="1"/>
</dbReference>
<dbReference type="EMBL" id="CP107006">
    <property type="protein sequence ID" value="UYQ94100.1"/>
    <property type="molecule type" value="Genomic_DNA"/>
</dbReference>
<evidence type="ECO:0000256" key="3">
    <source>
        <dbReference type="ARBA" id="ARBA00023004"/>
    </source>
</evidence>
<dbReference type="Pfam" id="PF13442">
    <property type="entry name" value="Cytochrome_CBB3"/>
    <property type="match status" value="1"/>
</dbReference>
<dbReference type="InterPro" id="IPR036909">
    <property type="entry name" value="Cyt_c-like_dom_sf"/>
</dbReference>
<name>A0ABY6J352_9BACT</name>
<evidence type="ECO:0000256" key="4">
    <source>
        <dbReference type="PROSITE-ProRule" id="PRU00433"/>
    </source>
</evidence>
<protein>
    <submittedName>
        <fullName evidence="6">Cytochrome c</fullName>
    </submittedName>
</protein>
<sequence>MQKIRYILYIALFVCLQTACNRKRTAGIEGKPAITTDRLKSGQVLFMRYCESCHPGANAGLGPGLKATPGFLQRFQVRHGFGTMPAFKKDVLPKKDLDDIIHYIKALKKA</sequence>
<organism evidence="6 7">
    <name type="scientific">Chitinophaga horti</name>
    <dbReference type="NCBI Taxonomy" id="2920382"/>
    <lineage>
        <taxon>Bacteria</taxon>
        <taxon>Pseudomonadati</taxon>
        <taxon>Bacteroidota</taxon>
        <taxon>Chitinophagia</taxon>
        <taxon>Chitinophagales</taxon>
        <taxon>Chitinophagaceae</taxon>
        <taxon>Chitinophaga</taxon>
    </lineage>
</organism>
<keyword evidence="3 4" id="KW-0408">Iron</keyword>
<dbReference type="Proteomes" id="UP001162741">
    <property type="component" value="Chromosome"/>
</dbReference>
<accession>A0ABY6J352</accession>
<keyword evidence="1 4" id="KW-0349">Heme</keyword>
<reference evidence="6" key="1">
    <citation type="submission" date="2022-10" db="EMBL/GenBank/DDBJ databases">
        <title>Chitinophaga sp. nov., isolated from soil.</title>
        <authorList>
            <person name="Jeon C.O."/>
        </authorList>
    </citation>
    <scope>NUCLEOTIDE SEQUENCE</scope>
    <source>
        <strain evidence="6">R8</strain>
    </source>
</reference>
<keyword evidence="7" id="KW-1185">Reference proteome</keyword>
<dbReference type="RefSeq" id="WP_264282052.1">
    <property type="nucleotide sequence ID" value="NZ_CP107006.1"/>
</dbReference>
<dbReference type="PROSITE" id="PS51007">
    <property type="entry name" value="CYTC"/>
    <property type="match status" value="1"/>
</dbReference>
<evidence type="ECO:0000313" key="7">
    <source>
        <dbReference type="Proteomes" id="UP001162741"/>
    </source>
</evidence>
<feature type="domain" description="Cytochrome c" evidence="5">
    <location>
        <begin position="37"/>
        <end position="108"/>
    </location>
</feature>
<evidence type="ECO:0000259" key="5">
    <source>
        <dbReference type="PROSITE" id="PS51007"/>
    </source>
</evidence>